<protein>
    <submittedName>
        <fullName evidence="6">DNA-3-methyladenine glycosylase</fullName>
        <ecNumber evidence="6">3.2.2.20</ecNumber>
    </submittedName>
</protein>
<organism evidence="6">
    <name type="scientific">hydrothermal vent metagenome</name>
    <dbReference type="NCBI Taxonomy" id="652676"/>
    <lineage>
        <taxon>unclassified sequences</taxon>
        <taxon>metagenomes</taxon>
        <taxon>ecological metagenomes</taxon>
    </lineage>
</organism>
<evidence type="ECO:0000256" key="4">
    <source>
        <dbReference type="ARBA" id="ARBA00022833"/>
    </source>
</evidence>
<dbReference type="PANTHER" id="PTHR30037:SF4">
    <property type="entry name" value="DNA-3-METHYLADENINE GLYCOSYLASE I"/>
    <property type="match status" value="1"/>
</dbReference>
<keyword evidence="6" id="KW-0326">Glycosidase</keyword>
<dbReference type="GO" id="GO:0006284">
    <property type="term" value="P:base-excision repair"/>
    <property type="evidence" value="ECO:0007669"/>
    <property type="project" value="InterPro"/>
</dbReference>
<dbReference type="EC" id="3.2.2.20" evidence="6"/>
<gene>
    <name evidence="6" type="ORF">MNBD_ALPHA03-1713</name>
</gene>
<dbReference type="FunFam" id="1.10.340.30:FF:000009">
    <property type="entry name" value="DNA-3-methyladenine glycosylase I"/>
    <property type="match status" value="1"/>
</dbReference>
<dbReference type="NCBIfam" id="TIGR00624">
    <property type="entry name" value="tag"/>
    <property type="match status" value="1"/>
</dbReference>
<keyword evidence="1" id="KW-0479">Metal-binding</keyword>
<proteinExistence type="predicted"/>
<evidence type="ECO:0000313" key="6">
    <source>
        <dbReference type="EMBL" id="VAX06203.1"/>
    </source>
</evidence>
<evidence type="ECO:0000256" key="1">
    <source>
        <dbReference type="ARBA" id="ARBA00022723"/>
    </source>
</evidence>
<sequence length="188" mass="21795">MMKERCSWPGDDPLYVAYHDTEWGVPIYDGRELFEKLILDGFQAGLSWITILRKRETFLSAFDNFNPEIIAQYDDQDIERLMNDTGIIRNRLKIVSTVTNAKIYLEMEKDKGGFSDFIWSFTDGKIIHNQWQNMQQIPTATAESEAMSKALKKQGFKFCGPTICYAFMQAVGIVNDHFTHCYRHAELT</sequence>
<dbReference type="InterPro" id="IPR005019">
    <property type="entry name" value="Adenine_glyco"/>
</dbReference>
<dbReference type="GO" id="GO:0046872">
    <property type="term" value="F:metal ion binding"/>
    <property type="evidence" value="ECO:0007669"/>
    <property type="project" value="UniProtKB-KW"/>
</dbReference>
<name>A0A3B1B2N0_9ZZZZ</name>
<dbReference type="InterPro" id="IPR052891">
    <property type="entry name" value="DNA-3mA_glycosylase"/>
</dbReference>
<reference evidence="6" key="1">
    <citation type="submission" date="2018-06" db="EMBL/GenBank/DDBJ databases">
        <authorList>
            <person name="Zhirakovskaya E."/>
        </authorList>
    </citation>
    <scope>NUCLEOTIDE SEQUENCE</scope>
</reference>
<dbReference type="GO" id="GO:0008725">
    <property type="term" value="F:DNA-3-methyladenine glycosylase activity"/>
    <property type="evidence" value="ECO:0007669"/>
    <property type="project" value="UniProtKB-EC"/>
</dbReference>
<dbReference type="Gene3D" id="1.10.340.30">
    <property type="entry name" value="Hypothetical protein, domain 2"/>
    <property type="match status" value="1"/>
</dbReference>
<dbReference type="EMBL" id="UOFW01000157">
    <property type="protein sequence ID" value="VAX06203.1"/>
    <property type="molecule type" value="Genomic_DNA"/>
</dbReference>
<dbReference type="Pfam" id="PF03352">
    <property type="entry name" value="Adenine_glyco"/>
    <property type="match status" value="1"/>
</dbReference>
<accession>A0A3B1B2N0</accession>
<dbReference type="SUPFAM" id="SSF48150">
    <property type="entry name" value="DNA-glycosylase"/>
    <property type="match status" value="1"/>
</dbReference>
<dbReference type="PANTHER" id="PTHR30037">
    <property type="entry name" value="DNA-3-METHYLADENINE GLYCOSYLASE 1"/>
    <property type="match status" value="1"/>
</dbReference>
<evidence type="ECO:0000256" key="5">
    <source>
        <dbReference type="ARBA" id="ARBA00023204"/>
    </source>
</evidence>
<evidence type="ECO:0000256" key="2">
    <source>
        <dbReference type="ARBA" id="ARBA00022763"/>
    </source>
</evidence>
<keyword evidence="3 6" id="KW-0378">Hydrolase</keyword>
<keyword evidence="2" id="KW-0227">DNA damage</keyword>
<keyword evidence="4" id="KW-0862">Zinc</keyword>
<dbReference type="InterPro" id="IPR004597">
    <property type="entry name" value="Tag"/>
</dbReference>
<dbReference type="AlphaFoldDB" id="A0A3B1B2N0"/>
<dbReference type="InterPro" id="IPR011257">
    <property type="entry name" value="DNA_glycosylase"/>
</dbReference>
<keyword evidence="5" id="KW-0234">DNA repair</keyword>
<evidence type="ECO:0000256" key="3">
    <source>
        <dbReference type="ARBA" id="ARBA00022801"/>
    </source>
</evidence>